<dbReference type="HOGENOM" id="CLU_398896_0_0_11"/>
<evidence type="ECO:0000256" key="2">
    <source>
        <dbReference type="SAM" id="Phobius"/>
    </source>
</evidence>
<feature type="signal peptide" evidence="3">
    <location>
        <begin position="1"/>
        <end position="28"/>
    </location>
</feature>
<dbReference type="eggNOG" id="COG1361">
    <property type="taxonomic scope" value="Bacteria"/>
</dbReference>
<evidence type="ECO:0000313" key="5">
    <source>
        <dbReference type="EMBL" id="BAJ29529.1"/>
    </source>
</evidence>
<dbReference type="Pfam" id="PF24346">
    <property type="entry name" value="DUF7507"/>
    <property type="match status" value="2"/>
</dbReference>
<dbReference type="InterPro" id="IPR055354">
    <property type="entry name" value="DUF7507"/>
</dbReference>
<keyword evidence="2" id="KW-0812">Transmembrane</keyword>
<feature type="region of interest" description="Disordered" evidence="1">
    <location>
        <begin position="601"/>
        <end position="666"/>
    </location>
</feature>
<dbReference type="PATRIC" id="fig|452652.3.peg.3726"/>
<dbReference type="Proteomes" id="UP000007076">
    <property type="component" value="Chromosome"/>
</dbReference>
<keyword evidence="2" id="KW-0472">Membrane</keyword>
<keyword evidence="2" id="KW-1133">Transmembrane helix</keyword>
<feature type="region of interest" description="Disordered" evidence="1">
    <location>
        <begin position="31"/>
        <end position="55"/>
    </location>
</feature>
<sequence>MVTIRRTPRAGRALAAAAACAAALLATAAPPPPTAAATAAPPGQRAGTGTPLVDETFTGASADSGFVATDGACLTGAAEVPFLPVAQPRALTGCPGGAVGPVPPNAAAPHGYLRMTDAGNDRAAAVLYERPLPANEGIRVTFEQWQYGGDTSRPSPADGIAFFLVDGAASLTRPGAFGGSLGYAQKLPDDDPGNAFLPGFEGGYLGVGLDVLGNYFGDWEHRGDGCATRSPAGTAFRAPAPGANMVTLRGPGEGTTGYCLLGATTSNTTTTGPWPSTLPGQLHGPATAADLPPGTTPAQAEAALEPSKRTVTVTVTPGPDPQVEVDVDFGAGPVRVLSQAAPQPAPATYKFGFASSTGAFTDVHLLRHVTAASVAPLPRLNLVKQVDRAHPLPDPVTAGTVVPYQFVVTNGGTTEIRDLAVSDPVVGPVSCPTTVLAVDATVTCTVSYTVTDADVRRGYLTNTAVAHGDSDGGPVESPEARHELPLNDDFGLLLEKHVDDERVYRAGQTATYTYTVTNTTTQPVTGLFLTDDRLTGVRCAATTLTPRDTPGAVTTCTGSYTVTAADAEAGGVRNTATATGTTPDRTVTSPPDDAVIAVEAEPGATESPSPSASPSGSPSEGPAEPSPSPSPSSSAPESPAPPPVPSPSASVPGPGGEMPGTGSAPVLPLLVAGGLVLAGVVALRLARRRD</sequence>
<feature type="chain" id="PRO_5039373555" description="DUF7507 domain-containing protein" evidence="3">
    <location>
        <begin position="29"/>
        <end position="690"/>
    </location>
</feature>
<gene>
    <name evidence="5" type="ordered locus">KSE_37280</name>
</gene>
<dbReference type="STRING" id="452652.KSE_37280"/>
<evidence type="ECO:0000256" key="1">
    <source>
        <dbReference type="SAM" id="MobiDB-lite"/>
    </source>
</evidence>
<protein>
    <recommendedName>
        <fullName evidence="4">DUF7507 domain-containing protein</fullName>
    </recommendedName>
</protein>
<organism evidence="5 6">
    <name type="scientific">Kitasatospora setae (strain ATCC 33774 / DSM 43861 / JCM 3304 / KCC A-0304 / NBRC 14216 / KM-6054)</name>
    <name type="common">Streptomyces setae</name>
    <dbReference type="NCBI Taxonomy" id="452652"/>
    <lineage>
        <taxon>Bacteria</taxon>
        <taxon>Bacillati</taxon>
        <taxon>Actinomycetota</taxon>
        <taxon>Actinomycetes</taxon>
        <taxon>Kitasatosporales</taxon>
        <taxon>Streptomycetaceae</taxon>
        <taxon>Kitasatospora</taxon>
    </lineage>
</organism>
<keyword evidence="6" id="KW-1185">Reference proteome</keyword>
<dbReference type="AlphaFoldDB" id="E4NE98"/>
<feature type="transmembrane region" description="Helical" evidence="2">
    <location>
        <begin position="666"/>
        <end position="686"/>
    </location>
</feature>
<feature type="compositionally biased region" description="Low complexity" evidence="1">
    <location>
        <begin position="35"/>
        <end position="51"/>
    </location>
</feature>
<dbReference type="InterPro" id="IPR013320">
    <property type="entry name" value="ConA-like_dom_sf"/>
</dbReference>
<name>E4NE98_KITSK</name>
<accession>E4NE98</accession>
<dbReference type="KEGG" id="ksk:KSE_37280"/>
<evidence type="ECO:0000256" key="3">
    <source>
        <dbReference type="SAM" id="SignalP"/>
    </source>
</evidence>
<proteinExistence type="predicted"/>
<feature type="compositionally biased region" description="Low complexity" evidence="1">
    <location>
        <begin position="601"/>
        <end position="623"/>
    </location>
</feature>
<dbReference type="EMBL" id="AP010968">
    <property type="protein sequence ID" value="BAJ29529.1"/>
    <property type="molecule type" value="Genomic_DNA"/>
</dbReference>
<feature type="domain" description="DUF7507" evidence="4">
    <location>
        <begin position="493"/>
        <end position="587"/>
    </location>
</feature>
<dbReference type="SUPFAM" id="SSF49899">
    <property type="entry name" value="Concanavalin A-like lectins/glucanases"/>
    <property type="match status" value="1"/>
</dbReference>
<evidence type="ECO:0000259" key="4">
    <source>
        <dbReference type="Pfam" id="PF24346"/>
    </source>
</evidence>
<reference evidence="5 6" key="1">
    <citation type="journal article" date="2010" name="DNA Res.">
        <title>Genome sequence of Kitasatospora setae NBRC 14216T: an evolutionary snapshot of the family Streptomycetaceae.</title>
        <authorList>
            <person name="Ichikawa N."/>
            <person name="Oguchi A."/>
            <person name="Ikeda H."/>
            <person name="Ishikawa J."/>
            <person name="Kitani S."/>
            <person name="Watanabe Y."/>
            <person name="Nakamura S."/>
            <person name="Katano Y."/>
            <person name="Kishi E."/>
            <person name="Sasagawa M."/>
            <person name="Ankai A."/>
            <person name="Fukui S."/>
            <person name="Hashimoto Y."/>
            <person name="Kamata S."/>
            <person name="Otoguro M."/>
            <person name="Tanikawa S."/>
            <person name="Nihira T."/>
            <person name="Horinouchi S."/>
            <person name="Ohnishi Y."/>
            <person name="Hayakawa M."/>
            <person name="Kuzuyama T."/>
            <person name="Arisawa A."/>
            <person name="Nomoto F."/>
            <person name="Miura H."/>
            <person name="Takahashi Y."/>
            <person name="Fujita N."/>
        </authorList>
    </citation>
    <scope>NUCLEOTIDE SEQUENCE [LARGE SCALE GENOMIC DNA]</scope>
    <source>
        <strain evidence="6">ATCC 33774 / DSM 43861 / JCM 3304 / KCC A-0304 / NBRC 14216 / KM-6054</strain>
    </source>
</reference>
<keyword evidence="3" id="KW-0732">Signal</keyword>
<dbReference type="Gene3D" id="2.60.120.200">
    <property type="match status" value="1"/>
</dbReference>
<feature type="domain" description="DUF7507" evidence="4">
    <location>
        <begin position="378"/>
        <end position="476"/>
    </location>
</feature>
<evidence type="ECO:0000313" key="6">
    <source>
        <dbReference type="Proteomes" id="UP000007076"/>
    </source>
</evidence>